<dbReference type="Pfam" id="PF00072">
    <property type="entry name" value="Response_reg"/>
    <property type="match status" value="1"/>
</dbReference>
<dbReference type="PANTHER" id="PTHR32071:SF117">
    <property type="entry name" value="PTS-DEPENDENT DIHYDROXYACETONE KINASE OPERON REGULATORY PROTEIN-RELATED"/>
    <property type="match status" value="1"/>
</dbReference>
<keyword evidence="4" id="KW-0805">Transcription regulation</keyword>
<dbReference type="Pfam" id="PF02954">
    <property type="entry name" value="HTH_8"/>
    <property type="match status" value="1"/>
</dbReference>
<evidence type="ECO:0000256" key="6">
    <source>
        <dbReference type="ARBA" id="ARBA00023159"/>
    </source>
</evidence>
<evidence type="ECO:0000256" key="2">
    <source>
        <dbReference type="ARBA" id="ARBA00022840"/>
    </source>
</evidence>
<dbReference type="InterPro" id="IPR003593">
    <property type="entry name" value="AAA+_ATPase"/>
</dbReference>
<dbReference type="Gene3D" id="3.40.50.300">
    <property type="entry name" value="P-loop containing nucleotide triphosphate hydrolases"/>
    <property type="match status" value="1"/>
</dbReference>
<dbReference type="PROSITE" id="PS00688">
    <property type="entry name" value="SIGMA54_INTERACT_3"/>
    <property type="match status" value="1"/>
</dbReference>
<evidence type="ECO:0000256" key="9">
    <source>
        <dbReference type="SAM" id="MobiDB-lite"/>
    </source>
</evidence>
<reference evidence="12 13" key="1">
    <citation type="submission" date="2023-09" db="EMBL/GenBank/DDBJ databases">
        <authorList>
            <person name="Rey-Velasco X."/>
        </authorList>
    </citation>
    <scope>NUCLEOTIDE SEQUENCE [LARGE SCALE GENOMIC DNA]</scope>
    <source>
        <strain evidence="12 13">F158</strain>
    </source>
</reference>
<sequence>MVEILILERAGPDRQHLDAMLAEEGYEVTAVRDVSGALAAARARRPGLAIVELPFAEEDGEEKWREFFEMHEGLPVIAITAPSRVALAISALRQGAYEFMVRPVQPPRLAGIVADALRTGGADASRDGFSLPCATMVGASREMQLLQRRLSAAARSMAPIFLIGESGTGKELSARAIHALSRRADAPFVTVSCASIRPNMLGPEIFGYLKDAFAGALSDTTGAAERADGGTLFLDEVCELDLQMQGKLLRFLETMQIRPIGSFDARQVDVRIVSSTNRDPVQEMREGRLRKDLFYRLHVLPIFLPPLRERADDVIEIAHSVVAEIAAEESRTIFGFTQDAEAALREHSWPGNVRELKNVLRNAVVLGSGNEIDVNALGPFADSPPSSPDEGTDPDPGLNGHEPKDDLSHDEDPAPRDGLSGNGRRPIDVRPTPVVDGHGKGLLHDTGIDVFGVLERDRSDAPVDPIAEMEGDALVHALELLAGRSWAEVEELIIEATIRRNAGSIPRAARELGLAPSTIYRKRTSWNGEA</sequence>
<dbReference type="InterPro" id="IPR001789">
    <property type="entry name" value="Sig_transdc_resp-reg_receiver"/>
</dbReference>
<name>A0ABU3DFI9_9RHOB</name>
<evidence type="ECO:0000256" key="4">
    <source>
        <dbReference type="ARBA" id="ARBA00023015"/>
    </source>
</evidence>
<feature type="domain" description="Response regulatory" evidence="11">
    <location>
        <begin position="3"/>
        <end position="117"/>
    </location>
</feature>
<dbReference type="Gene3D" id="1.10.10.60">
    <property type="entry name" value="Homeodomain-like"/>
    <property type="match status" value="1"/>
</dbReference>
<evidence type="ECO:0000256" key="1">
    <source>
        <dbReference type="ARBA" id="ARBA00022741"/>
    </source>
</evidence>
<gene>
    <name evidence="12" type="ORF">RM543_07275</name>
</gene>
<keyword evidence="2" id="KW-0067">ATP-binding</keyword>
<keyword evidence="7" id="KW-0804">Transcription</keyword>
<dbReference type="SUPFAM" id="SSF52172">
    <property type="entry name" value="CheY-like"/>
    <property type="match status" value="1"/>
</dbReference>
<comment type="caution">
    <text evidence="12">The sequence shown here is derived from an EMBL/GenBank/DDBJ whole genome shotgun (WGS) entry which is preliminary data.</text>
</comment>
<protein>
    <submittedName>
        <fullName evidence="12">Sigma-54 dependent transcriptional regulator</fullName>
    </submittedName>
</protein>
<dbReference type="InterPro" id="IPR002197">
    <property type="entry name" value="HTH_Fis"/>
</dbReference>
<dbReference type="InterPro" id="IPR002078">
    <property type="entry name" value="Sigma_54_int"/>
</dbReference>
<feature type="compositionally biased region" description="Basic and acidic residues" evidence="9">
    <location>
        <begin position="401"/>
        <end position="415"/>
    </location>
</feature>
<feature type="domain" description="Sigma-54 factor interaction" evidence="10">
    <location>
        <begin position="136"/>
        <end position="365"/>
    </location>
</feature>
<dbReference type="PROSITE" id="PS50110">
    <property type="entry name" value="RESPONSE_REGULATORY"/>
    <property type="match status" value="1"/>
</dbReference>
<evidence type="ECO:0000256" key="5">
    <source>
        <dbReference type="ARBA" id="ARBA00023125"/>
    </source>
</evidence>
<keyword evidence="13" id="KW-1185">Reference proteome</keyword>
<dbReference type="InterPro" id="IPR025944">
    <property type="entry name" value="Sigma_54_int_dom_CS"/>
</dbReference>
<evidence type="ECO:0000256" key="8">
    <source>
        <dbReference type="PROSITE-ProRule" id="PRU00169"/>
    </source>
</evidence>
<evidence type="ECO:0000256" key="3">
    <source>
        <dbReference type="ARBA" id="ARBA00023012"/>
    </source>
</evidence>
<feature type="region of interest" description="Disordered" evidence="9">
    <location>
        <begin position="376"/>
        <end position="441"/>
    </location>
</feature>
<dbReference type="InterPro" id="IPR025943">
    <property type="entry name" value="Sigma_54_int_dom_ATP-bd_2"/>
</dbReference>
<dbReference type="SMART" id="SM00382">
    <property type="entry name" value="AAA"/>
    <property type="match status" value="1"/>
</dbReference>
<dbReference type="EMBL" id="JAVRHL010000002">
    <property type="protein sequence ID" value="MDT0682479.1"/>
    <property type="molecule type" value="Genomic_DNA"/>
</dbReference>
<evidence type="ECO:0000313" key="13">
    <source>
        <dbReference type="Proteomes" id="UP001265259"/>
    </source>
</evidence>
<keyword evidence="5" id="KW-0238">DNA-binding</keyword>
<dbReference type="InterPro" id="IPR009057">
    <property type="entry name" value="Homeodomain-like_sf"/>
</dbReference>
<comment type="caution">
    <text evidence="8">Lacks conserved residue(s) required for the propagation of feature annotation.</text>
</comment>
<keyword evidence="1" id="KW-0547">Nucleotide-binding</keyword>
<dbReference type="Pfam" id="PF00158">
    <property type="entry name" value="Sigma54_activat"/>
    <property type="match status" value="1"/>
</dbReference>
<dbReference type="SUPFAM" id="SSF52540">
    <property type="entry name" value="P-loop containing nucleoside triphosphate hydrolases"/>
    <property type="match status" value="1"/>
</dbReference>
<dbReference type="SUPFAM" id="SSF46689">
    <property type="entry name" value="Homeodomain-like"/>
    <property type="match status" value="1"/>
</dbReference>
<evidence type="ECO:0000259" key="11">
    <source>
        <dbReference type="PROSITE" id="PS50110"/>
    </source>
</evidence>
<evidence type="ECO:0000259" key="10">
    <source>
        <dbReference type="PROSITE" id="PS50045"/>
    </source>
</evidence>
<keyword evidence="3" id="KW-0902">Two-component regulatory system</keyword>
<dbReference type="InterPro" id="IPR011006">
    <property type="entry name" value="CheY-like_superfamily"/>
</dbReference>
<dbReference type="SMART" id="SM00448">
    <property type="entry name" value="REC"/>
    <property type="match status" value="1"/>
</dbReference>
<dbReference type="InterPro" id="IPR027417">
    <property type="entry name" value="P-loop_NTPase"/>
</dbReference>
<dbReference type="CDD" id="cd00009">
    <property type="entry name" value="AAA"/>
    <property type="match status" value="1"/>
</dbReference>
<dbReference type="PANTHER" id="PTHR32071">
    <property type="entry name" value="TRANSCRIPTIONAL REGULATORY PROTEIN"/>
    <property type="match status" value="1"/>
</dbReference>
<dbReference type="Pfam" id="PF25601">
    <property type="entry name" value="AAA_lid_14"/>
    <property type="match status" value="1"/>
</dbReference>
<dbReference type="RefSeq" id="WP_311690227.1">
    <property type="nucleotide sequence ID" value="NZ_JAVRHL010000002.1"/>
</dbReference>
<dbReference type="PROSITE" id="PS50045">
    <property type="entry name" value="SIGMA54_INTERACT_4"/>
    <property type="match status" value="1"/>
</dbReference>
<dbReference type="Gene3D" id="3.40.50.2300">
    <property type="match status" value="1"/>
</dbReference>
<evidence type="ECO:0000256" key="7">
    <source>
        <dbReference type="ARBA" id="ARBA00023163"/>
    </source>
</evidence>
<keyword evidence="6" id="KW-0010">Activator</keyword>
<dbReference type="InterPro" id="IPR058031">
    <property type="entry name" value="AAA_lid_NorR"/>
</dbReference>
<evidence type="ECO:0000313" key="12">
    <source>
        <dbReference type="EMBL" id="MDT0682479.1"/>
    </source>
</evidence>
<proteinExistence type="predicted"/>
<organism evidence="12 13">
    <name type="scientific">Tropicimonas omnivorans</name>
    <dbReference type="NCBI Taxonomy" id="3075590"/>
    <lineage>
        <taxon>Bacteria</taxon>
        <taxon>Pseudomonadati</taxon>
        <taxon>Pseudomonadota</taxon>
        <taxon>Alphaproteobacteria</taxon>
        <taxon>Rhodobacterales</taxon>
        <taxon>Roseobacteraceae</taxon>
        <taxon>Tropicimonas</taxon>
    </lineage>
</organism>
<dbReference type="Proteomes" id="UP001265259">
    <property type="component" value="Unassembled WGS sequence"/>
</dbReference>
<accession>A0ABU3DFI9</accession>
<dbReference type="PROSITE" id="PS00676">
    <property type="entry name" value="SIGMA54_INTERACT_2"/>
    <property type="match status" value="1"/>
</dbReference>
<dbReference type="Gene3D" id="1.10.8.60">
    <property type="match status" value="1"/>
</dbReference>